<feature type="domain" description="PIN" evidence="1">
    <location>
        <begin position="5"/>
        <end position="126"/>
    </location>
</feature>
<dbReference type="SUPFAM" id="SSF88723">
    <property type="entry name" value="PIN domain-like"/>
    <property type="match status" value="1"/>
</dbReference>
<evidence type="ECO:0000313" key="2">
    <source>
        <dbReference type="EMBL" id="OIP86741.1"/>
    </source>
</evidence>
<evidence type="ECO:0000313" key="3">
    <source>
        <dbReference type="Proteomes" id="UP000182344"/>
    </source>
</evidence>
<reference evidence="2 3" key="1">
    <citation type="journal article" date="2016" name="Environ. Microbiol.">
        <title>Genomic resolution of a cold subsurface aquifer community provides metabolic insights for novel microbes adapted to high CO concentrations.</title>
        <authorList>
            <person name="Probst A.J."/>
            <person name="Castelle C.J."/>
            <person name="Singh A."/>
            <person name="Brown C.T."/>
            <person name="Anantharaman K."/>
            <person name="Sharon I."/>
            <person name="Hug L.A."/>
            <person name="Burstein D."/>
            <person name="Emerson J.B."/>
            <person name="Thomas B.C."/>
            <person name="Banfield J.F."/>
        </authorList>
    </citation>
    <scope>NUCLEOTIDE SEQUENCE [LARGE SCALE GENOMIC DNA]</scope>
    <source>
        <strain evidence="2">CG2_30_35_20</strain>
    </source>
</reference>
<protein>
    <recommendedName>
        <fullName evidence="1">PIN domain-containing protein</fullName>
    </recommendedName>
</protein>
<proteinExistence type="predicted"/>
<dbReference type="InterPro" id="IPR002716">
    <property type="entry name" value="PIN_dom"/>
</dbReference>
<dbReference type="InterPro" id="IPR029060">
    <property type="entry name" value="PIN-like_dom_sf"/>
</dbReference>
<dbReference type="PANTHER" id="PTHR38826">
    <property type="entry name" value="RIBONUCLEASE VAPC13"/>
    <property type="match status" value="1"/>
</dbReference>
<dbReference type="PANTHER" id="PTHR38826:SF5">
    <property type="entry name" value="RIBONUCLEASE VAPC13"/>
    <property type="match status" value="1"/>
</dbReference>
<dbReference type="AlphaFoldDB" id="A0A1J5HN43"/>
<dbReference type="Pfam" id="PF01850">
    <property type="entry name" value="PIN"/>
    <property type="match status" value="1"/>
</dbReference>
<dbReference type="Gene3D" id="3.40.50.1010">
    <property type="entry name" value="5'-nuclease"/>
    <property type="match status" value="1"/>
</dbReference>
<gene>
    <name evidence="2" type="ORF">AUK05_02825</name>
</gene>
<dbReference type="STRING" id="1805376.AUK05_02825"/>
<dbReference type="Proteomes" id="UP000182344">
    <property type="component" value="Unassembled WGS sequence"/>
</dbReference>
<organism evidence="2 3">
    <name type="scientific">Candidatus Shapirobacteria bacterium CG2_30_35_20</name>
    <dbReference type="NCBI Taxonomy" id="1805376"/>
    <lineage>
        <taxon>Bacteria</taxon>
        <taxon>Candidatus Shapironibacteriota</taxon>
    </lineage>
</organism>
<dbReference type="InterPro" id="IPR052106">
    <property type="entry name" value="PINc/VapC_TA"/>
</dbReference>
<comment type="caution">
    <text evidence="2">The sequence shown here is derived from an EMBL/GenBank/DDBJ whole genome shotgun (WGS) entry which is preliminary data.</text>
</comment>
<name>A0A1J5HN43_9BACT</name>
<accession>A0A1J5HN43</accession>
<sequence>MPADIFVDSNIFIEIIVRTGQKTENCKKLFKKNNVSLITTAVIISEIEWVLRSHYEISKENIIKYLEGIIDLPNLTIIDRDIVESAFDIFKTKAIDWTDCLNASYCQKESIGKIYSYDKHFNKLKFLTRLEP</sequence>
<evidence type="ECO:0000259" key="1">
    <source>
        <dbReference type="Pfam" id="PF01850"/>
    </source>
</evidence>
<dbReference type="EMBL" id="MNZO01000042">
    <property type="protein sequence ID" value="OIP86741.1"/>
    <property type="molecule type" value="Genomic_DNA"/>
</dbReference>